<protein>
    <submittedName>
        <fullName evidence="2">Uncharacterized protein</fullName>
    </submittedName>
</protein>
<gene>
    <name evidence="2" type="ORF">BCR42DRAFT_398530</name>
</gene>
<keyword evidence="1" id="KW-0812">Transmembrane</keyword>
<evidence type="ECO:0000313" key="2">
    <source>
        <dbReference type="EMBL" id="ORZ04744.1"/>
    </source>
</evidence>
<dbReference type="Proteomes" id="UP000193560">
    <property type="component" value="Unassembled WGS sequence"/>
</dbReference>
<feature type="transmembrane region" description="Helical" evidence="1">
    <location>
        <begin position="63"/>
        <end position="86"/>
    </location>
</feature>
<keyword evidence="3" id="KW-1185">Reference proteome</keyword>
<organism evidence="2 3">
    <name type="scientific">Absidia repens</name>
    <dbReference type="NCBI Taxonomy" id="90262"/>
    <lineage>
        <taxon>Eukaryota</taxon>
        <taxon>Fungi</taxon>
        <taxon>Fungi incertae sedis</taxon>
        <taxon>Mucoromycota</taxon>
        <taxon>Mucoromycotina</taxon>
        <taxon>Mucoromycetes</taxon>
        <taxon>Mucorales</taxon>
        <taxon>Cunninghamellaceae</taxon>
        <taxon>Absidia</taxon>
    </lineage>
</organism>
<sequence length="122" mass="14159">MWKMGNRFGYHKQRVTAFSSYFIFLQNLTTTMIMSDTRQPSEFIVVEIFDRGRCHKGDVGMDFFFLQFVIVCASFSCSMRLLYFVVGESIVYLARRLESSPETKNSIFVNAVSGIVFEMDLK</sequence>
<evidence type="ECO:0000256" key="1">
    <source>
        <dbReference type="SAM" id="Phobius"/>
    </source>
</evidence>
<proteinExistence type="predicted"/>
<keyword evidence="1" id="KW-1133">Transmembrane helix</keyword>
<name>A0A1X2HXN9_9FUNG</name>
<reference evidence="2 3" key="1">
    <citation type="submission" date="2016-07" db="EMBL/GenBank/DDBJ databases">
        <title>Pervasive Adenine N6-methylation of Active Genes in Fungi.</title>
        <authorList>
            <consortium name="DOE Joint Genome Institute"/>
            <person name="Mondo S.J."/>
            <person name="Dannebaum R.O."/>
            <person name="Kuo R.C."/>
            <person name="Labutti K."/>
            <person name="Haridas S."/>
            <person name="Kuo A."/>
            <person name="Salamov A."/>
            <person name="Ahrendt S.R."/>
            <person name="Lipzen A."/>
            <person name="Sullivan W."/>
            <person name="Andreopoulos W.B."/>
            <person name="Clum A."/>
            <person name="Lindquist E."/>
            <person name="Daum C."/>
            <person name="Ramamoorthy G.K."/>
            <person name="Gryganskyi A."/>
            <person name="Culley D."/>
            <person name="Magnuson J.K."/>
            <person name="James T.Y."/>
            <person name="O'Malley M.A."/>
            <person name="Stajich J.E."/>
            <person name="Spatafora J.W."/>
            <person name="Visel A."/>
            <person name="Grigoriev I.V."/>
        </authorList>
    </citation>
    <scope>NUCLEOTIDE SEQUENCE [LARGE SCALE GENOMIC DNA]</scope>
    <source>
        <strain evidence="2 3">NRRL 1336</strain>
    </source>
</reference>
<accession>A0A1X2HXN9</accession>
<keyword evidence="1" id="KW-0472">Membrane</keyword>
<dbReference type="AlphaFoldDB" id="A0A1X2HXN9"/>
<dbReference type="EMBL" id="MCGE01000048">
    <property type="protein sequence ID" value="ORZ04744.1"/>
    <property type="molecule type" value="Genomic_DNA"/>
</dbReference>
<evidence type="ECO:0000313" key="3">
    <source>
        <dbReference type="Proteomes" id="UP000193560"/>
    </source>
</evidence>
<comment type="caution">
    <text evidence="2">The sequence shown here is derived from an EMBL/GenBank/DDBJ whole genome shotgun (WGS) entry which is preliminary data.</text>
</comment>